<feature type="domain" description="EthD" evidence="2">
    <location>
        <begin position="12"/>
        <end position="82"/>
    </location>
</feature>
<proteinExistence type="inferred from homology"/>
<evidence type="ECO:0000313" key="4">
    <source>
        <dbReference type="Proteomes" id="UP000309038"/>
    </source>
</evidence>
<accession>A0A4S4KAP3</accession>
<evidence type="ECO:0000259" key="2">
    <source>
        <dbReference type="Pfam" id="PF07110"/>
    </source>
</evidence>
<protein>
    <recommendedName>
        <fullName evidence="2">EthD domain-containing protein</fullName>
    </recommendedName>
</protein>
<dbReference type="Pfam" id="PF07110">
    <property type="entry name" value="EthD"/>
    <property type="match status" value="1"/>
</dbReference>
<dbReference type="InterPro" id="IPR011008">
    <property type="entry name" value="Dimeric_a/b-barrel"/>
</dbReference>
<comment type="similarity">
    <text evidence="1">Belongs to the tpcK family.</text>
</comment>
<organism evidence="3 4">
    <name type="scientific">Hermanssonia centrifuga</name>
    <dbReference type="NCBI Taxonomy" id="98765"/>
    <lineage>
        <taxon>Eukaryota</taxon>
        <taxon>Fungi</taxon>
        <taxon>Dikarya</taxon>
        <taxon>Basidiomycota</taxon>
        <taxon>Agaricomycotina</taxon>
        <taxon>Agaricomycetes</taxon>
        <taxon>Polyporales</taxon>
        <taxon>Meruliaceae</taxon>
        <taxon>Hermanssonia</taxon>
    </lineage>
</organism>
<comment type="caution">
    <text evidence="3">The sequence shown here is derived from an EMBL/GenBank/DDBJ whole genome shotgun (WGS) entry which is preliminary data.</text>
</comment>
<dbReference type="SUPFAM" id="SSF54909">
    <property type="entry name" value="Dimeric alpha+beta barrel"/>
    <property type="match status" value="1"/>
</dbReference>
<dbReference type="EMBL" id="SGPJ01000414">
    <property type="protein sequence ID" value="THG94670.1"/>
    <property type="molecule type" value="Genomic_DNA"/>
</dbReference>
<sequence>MVIRVIALMKRRPDITLEDFKEHWGTRNAGILTSIQAVREKVVRYNQFHVLTPPSDVLASAGVTIAPYDGMAEMWVDKIDLLELFRRGVPKDEANFLPENWESMIALVGEDQPKYESAE</sequence>
<evidence type="ECO:0000256" key="1">
    <source>
        <dbReference type="ARBA" id="ARBA00005986"/>
    </source>
</evidence>
<evidence type="ECO:0000313" key="3">
    <source>
        <dbReference type="EMBL" id="THG94670.1"/>
    </source>
</evidence>
<dbReference type="GO" id="GO:0016491">
    <property type="term" value="F:oxidoreductase activity"/>
    <property type="evidence" value="ECO:0007669"/>
    <property type="project" value="InterPro"/>
</dbReference>
<keyword evidence="4" id="KW-1185">Reference proteome</keyword>
<dbReference type="InterPro" id="IPR009799">
    <property type="entry name" value="EthD_dom"/>
</dbReference>
<dbReference type="Gene3D" id="3.30.70.100">
    <property type="match status" value="1"/>
</dbReference>
<dbReference type="AlphaFoldDB" id="A0A4S4KAP3"/>
<reference evidence="3 4" key="1">
    <citation type="submission" date="2019-02" db="EMBL/GenBank/DDBJ databases">
        <title>Genome sequencing of the rare red list fungi Phlebia centrifuga.</title>
        <authorList>
            <person name="Buettner E."/>
            <person name="Kellner H."/>
        </authorList>
    </citation>
    <scope>NUCLEOTIDE SEQUENCE [LARGE SCALE GENOMIC DNA]</scope>
    <source>
        <strain evidence="3 4">DSM 108282</strain>
    </source>
</reference>
<name>A0A4S4KAP3_9APHY</name>
<gene>
    <name evidence="3" type="ORF">EW026_g6848</name>
</gene>
<dbReference type="Proteomes" id="UP000309038">
    <property type="component" value="Unassembled WGS sequence"/>
</dbReference>